<dbReference type="CTD" id="51260"/>
<gene>
    <name evidence="4" type="primary">PBDC1</name>
</gene>
<dbReference type="RefSeq" id="XP_032808368.1">
    <property type="nucleotide sequence ID" value="XM_032952477.1"/>
</dbReference>
<proteinExistence type="predicted"/>
<evidence type="ECO:0000313" key="4">
    <source>
        <dbReference type="RefSeq" id="XP_032808368.1"/>
    </source>
</evidence>
<feature type="domain" description="Polysaccharide biosynthesis" evidence="2">
    <location>
        <begin position="36"/>
        <end position="158"/>
    </location>
</feature>
<sequence>MADTDFGLGSLGPGMAMSAADALSLPAEAYGNHEQVEMLWAMKAHEFAEVHYNLLCSVDPRFLHLSPIDDEIYSAFRATFPALPLQSLSPEHLKSPEAKEKWRSFCLEFEGRVDDFNFGTLLRLQSAEPYSESNTILATRIQFLAVEIARNREGLNSKHWERPGSAGEGGAVFNTKAGATGTDPSTAATDSCKQDL</sequence>
<dbReference type="InterPro" id="IPR008476">
    <property type="entry name" value="PBDC1_metazoa/fungi"/>
</dbReference>
<protein>
    <submittedName>
        <fullName evidence="4">Protein PBDC1</fullName>
    </submittedName>
</protein>
<dbReference type="GO" id="GO:0005737">
    <property type="term" value="C:cytoplasm"/>
    <property type="evidence" value="ECO:0007669"/>
    <property type="project" value="TreeGrafter"/>
</dbReference>
<dbReference type="InterPro" id="IPR021148">
    <property type="entry name" value="Polysacc_synth_dom"/>
</dbReference>
<dbReference type="AlphaFoldDB" id="A0AAJ7T1A7"/>
<dbReference type="Gene3D" id="1.10.3560.10">
    <property type="entry name" value="yst0336 like domain"/>
    <property type="match status" value="1"/>
</dbReference>
<evidence type="ECO:0000259" key="2">
    <source>
        <dbReference type="Pfam" id="PF04669"/>
    </source>
</evidence>
<dbReference type="Proteomes" id="UP001318040">
    <property type="component" value="Chromosome 11"/>
</dbReference>
<name>A0AAJ7T1A7_PETMA</name>
<dbReference type="PANTHER" id="PTHR13410">
    <property type="entry name" value="PROTEIN PBDC1"/>
    <property type="match status" value="1"/>
</dbReference>
<evidence type="ECO:0000313" key="3">
    <source>
        <dbReference type="Proteomes" id="UP001318040"/>
    </source>
</evidence>
<organism evidence="3 4">
    <name type="scientific">Petromyzon marinus</name>
    <name type="common">Sea lamprey</name>
    <dbReference type="NCBI Taxonomy" id="7757"/>
    <lineage>
        <taxon>Eukaryota</taxon>
        <taxon>Metazoa</taxon>
        <taxon>Chordata</taxon>
        <taxon>Craniata</taxon>
        <taxon>Vertebrata</taxon>
        <taxon>Cyclostomata</taxon>
        <taxon>Hyperoartia</taxon>
        <taxon>Petromyzontiformes</taxon>
        <taxon>Petromyzontidae</taxon>
        <taxon>Petromyzon</taxon>
    </lineage>
</organism>
<reference evidence="4" key="1">
    <citation type="submission" date="2025-08" db="UniProtKB">
        <authorList>
            <consortium name="RefSeq"/>
        </authorList>
    </citation>
    <scope>IDENTIFICATION</scope>
    <source>
        <tissue evidence="4">Sperm</tissue>
    </source>
</reference>
<feature type="compositionally biased region" description="Polar residues" evidence="1">
    <location>
        <begin position="182"/>
        <end position="196"/>
    </location>
</feature>
<dbReference type="GeneID" id="116941396"/>
<dbReference type="InterPro" id="IPR023139">
    <property type="entry name" value="PBDC1-like_dom_sf"/>
</dbReference>
<keyword evidence="3" id="KW-1185">Reference proteome</keyword>
<dbReference type="PANTHER" id="PTHR13410:SF9">
    <property type="entry name" value="PROTEIN PBDC1"/>
    <property type="match status" value="1"/>
</dbReference>
<evidence type="ECO:0000256" key="1">
    <source>
        <dbReference type="SAM" id="MobiDB-lite"/>
    </source>
</evidence>
<feature type="region of interest" description="Disordered" evidence="1">
    <location>
        <begin position="157"/>
        <end position="196"/>
    </location>
</feature>
<dbReference type="KEGG" id="pmrn:116941396"/>
<accession>A0AAJ7T1A7</accession>
<dbReference type="Pfam" id="PF04669">
    <property type="entry name" value="PBDC1"/>
    <property type="match status" value="1"/>
</dbReference>